<dbReference type="KEGG" id="rsin:B6N60_02468"/>
<name>A0A975T964_9NOST</name>
<evidence type="ECO:0000313" key="9">
    <source>
        <dbReference type="EMBL" id="QXE23777.1"/>
    </source>
</evidence>
<evidence type="ECO:0000256" key="2">
    <source>
        <dbReference type="ARBA" id="ARBA00022723"/>
    </source>
</evidence>
<dbReference type="SUPFAM" id="SSF50022">
    <property type="entry name" value="ISP domain"/>
    <property type="match status" value="1"/>
</dbReference>
<evidence type="ECO:0000256" key="5">
    <source>
        <dbReference type="ARBA" id="ARBA00034078"/>
    </source>
</evidence>
<reference evidence="9" key="1">
    <citation type="submission" date="2017-04" db="EMBL/GenBank/DDBJ databases">
        <title>Genome deletions in a multicellular cyanobacterial endosymbiont for morphological adaptation in marine diatoms.</title>
        <authorList>
            <person name="Wang Y."/>
            <person name="Gao H."/>
            <person name="Li R."/>
            <person name="Xu X."/>
        </authorList>
    </citation>
    <scope>NUCLEOTIDE SEQUENCE</scope>
    <source>
        <strain evidence="9">FACHB 800</strain>
    </source>
</reference>
<dbReference type="GO" id="GO:0004497">
    <property type="term" value="F:monooxygenase activity"/>
    <property type="evidence" value="ECO:0007669"/>
    <property type="project" value="UniProtKB-ARBA"/>
</dbReference>
<dbReference type="EMBL" id="CP021056">
    <property type="protein sequence ID" value="QXE23777.1"/>
    <property type="molecule type" value="Genomic_DNA"/>
</dbReference>
<dbReference type="Proteomes" id="UP000683511">
    <property type="component" value="Chromosome"/>
</dbReference>
<keyword evidence="2" id="KW-0479">Metal-binding</keyword>
<dbReference type="SUPFAM" id="SSF117916">
    <property type="entry name" value="Fe-S cluster assembly (FSCA) domain-like"/>
    <property type="match status" value="1"/>
</dbReference>
<dbReference type="Pfam" id="PF00355">
    <property type="entry name" value="Rieske"/>
    <property type="match status" value="1"/>
</dbReference>
<dbReference type="PANTHER" id="PTHR21496">
    <property type="entry name" value="FERREDOXIN-RELATED"/>
    <property type="match status" value="1"/>
</dbReference>
<dbReference type="Gene3D" id="2.102.10.10">
    <property type="entry name" value="Rieske [2Fe-2S] iron-sulphur domain"/>
    <property type="match status" value="1"/>
</dbReference>
<sequence length="296" mass="33080">MAFNILWGGYLSTLINKQTEINIFDHMNNLEELVQDINRFEAIIANWDESQRCVAVGLKSAIEALHKAALTNLIKSLKQENLSALRHAVDDEIVYAVLLYHNLVKPPLSERIQTALAEIRPSLQSHSGDVELVAIKPPDTVEIKLTGTCSNCASSSLTLTQGVEQAIKKHCPEITKIVAVNNTLSSISSAIPTDTYWLRVANINEISEHQVLAVRIENKNIILHRQGENISCYHNSCSHLGFPLDKGKVENRIITCASHQFQYDLRTGECLTVPDISLQSYEVRVKGEKVYVKVQK</sequence>
<dbReference type="PROSITE" id="PS51296">
    <property type="entry name" value="RIESKE"/>
    <property type="match status" value="1"/>
</dbReference>
<organism evidence="9 10">
    <name type="scientific">Richelia sinica FACHB-800</name>
    <dbReference type="NCBI Taxonomy" id="1357546"/>
    <lineage>
        <taxon>Bacteria</taxon>
        <taxon>Bacillati</taxon>
        <taxon>Cyanobacteriota</taxon>
        <taxon>Cyanophyceae</taxon>
        <taxon>Nostocales</taxon>
        <taxon>Nostocaceae</taxon>
        <taxon>Richelia</taxon>
    </lineage>
</organism>
<evidence type="ECO:0000256" key="4">
    <source>
        <dbReference type="ARBA" id="ARBA00023014"/>
    </source>
</evidence>
<dbReference type="PANTHER" id="PTHR21496:SF0">
    <property type="entry name" value="RIESKE DOMAIN-CONTAINING PROTEIN"/>
    <property type="match status" value="1"/>
</dbReference>
<evidence type="ECO:0000256" key="7">
    <source>
        <dbReference type="ARBA" id="ARBA00049958"/>
    </source>
</evidence>
<accession>A0A975T964</accession>
<dbReference type="InterPro" id="IPR017941">
    <property type="entry name" value="Rieske_2Fe-2S"/>
</dbReference>
<dbReference type="InterPro" id="IPR036922">
    <property type="entry name" value="Rieske_2Fe-2S_sf"/>
</dbReference>
<gene>
    <name evidence="9" type="ORF">B6N60_02468</name>
</gene>
<evidence type="ECO:0000256" key="3">
    <source>
        <dbReference type="ARBA" id="ARBA00023004"/>
    </source>
</evidence>
<dbReference type="InterPro" id="IPR001075">
    <property type="entry name" value="NIF_FeS_clus_asmbl_NifU_C"/>
</dbReference>
<dbReference type="GO" id="GO:0051537">
    <property type="term" value="F:2 iron, 2 sulfur cluster binding"/>
    <property type="evidence" value="ECO:0007669"/>
    <property type="project" value="UniProtKB-KW"/>
</dbReference>
<comment type="cofactor">
    <cofactor evidence="5">
        <name>[2Fe-2S] cluster</name>
        <dbReference type="ChEBI" id="CHEBI:190135"/>
    </cofactor>
</comment>
<keyword evidence="10" id="KW-1185">Reference proteome</keyword>
<evidence type="ECO:0000256" key="6">
    <source>
        <dbReference type="ARBA" id="ARBA00038001"/>
    </source>
</evidence>
<dbReference type="GO" id="GO:0005506">
    <property type="term" value="F:iron ion binding"/>
    <property type="evidence" value="ECO:0007669"/>
    <property type="project" value="InterPro"/>
</dbReference>
<evidence type="ECO:0000256" key="1">
    <source>
        <dbReference type="ARBA" id="ARBA00022714"/>
    </source>
</evidence>
<keyword evidence="4" id="KW-0411">Iron-sulfur</keyword>
<evidence type="ECO:0000259" key="8">
    <source>
        <dbReference type="PROSITE" id="PS51296"/>
    </source>
</evidence>
<dbReference type="GO" id="GO:0016226">
    <property type="term" value="P:iron-sulfur cluster assembly"/>
    <property type="evidence" value="ECO:0007669"/>
    <property type="project" value="InterPro"/>
</dbReference>
<dbReference type="InterPro" id="IPR034904">
    <property type="entry name" value="FSCA_dom_sf"/>
</dbReference>
<dbReference type="CDD" id="cd03467">
    <property type="entry name" value="Rieske"/>
    <property type="match status" value="1"/>
</dbReference>
<protein>
    <submittedName>
        <fullName evidence="9">Rieske (2Fe-2S) iron-sulfur domain protein</fullName>
    </submittedName>
</protein>
<feature type="domain" description="Rieske" evidence="8">
    <location>
        <begin position="198"/>
        <end position="292"/>
    </location>
</feature>
<dbReference type="AlphaFoldDB" id="A0A975T964"/>
<keyword evidence="3" id="KW-0408">Iron</keyword>
<comment type="function">
    <text evidence="7">May be involved in the formation or repair of [Fe-S] clusters present in iron-sulfur proteins.</text>
</comment>
<proteinExistence type="inferred from homology"/>
<dbReference type="Gene3D" id="3.30.300.130">
    <property type="entry name" value="Fe-S cluster assembly (FSCA)"/>
    <property type="match status" value="1"/>
</dbReference>
<comment type="similarity">
    <text evidence="6">Belongs to the bacterial ring-hydroxylating dioxygenase ferredoxin component family.</text>
</comment>
<dbReference type="Pfam" id="PF01106">
    <property type="entry name" value="NifU"/>
    <property type="match status" value="1"/>
</dbReference>
<keyword evidence="1" id="KW-0001">2Fe-2S</keyword>
<dbReference type="GO" id="GO:0016705">
    <property type="term" value="F:oxidoreductase activity, acting on paired donors, with incorporation or reduction of molecular oxygen"/>
    <property type="evidence" value="ECO:0007669"/>
    <property type="project" value="UniProtKB-ARBA"/>
</dbReference>
<evidence type="ECO:0000313" key="10">
    <source>
        <dbReference type="Proteomes" id="UP000683511"/>
    </source>
</evidence>